<dbReference type="PROSITE" id="PS50088">
    <property type="entry name" value="ANK_REPEAT"/>
    <property type="match status" value="1"/>
</dbReference>
<proteinExistence type="predicted"/>
<dbReference type="InterPro" id="IPR036770">
    <property type="entry name" value="Ankyrin_rpt-contain_sf"/>
</dbReference>
<dbReference type="Pfam" id="PF12796">
    <property type="entry name" value="Ank_2"/>
    <property type="match status" value="1"/>
</dbReference>
<organism evidence="1">
    <name type="scientific">viral metagenome</name>
    <dbReference type="NCBI Taxonomy" id="1070528"/>
    <lineage>
        <taxon>unclassified sequences</taxon>
        <taxon>metagenomes</taxon>
        <taxon>organismal metagenomes</taxon>
    </lineage>
</organism>
<dbReference type="EMBL" id="MN739572">
    <property type="protein sequence ID" value="QHT13507.1"/>
    <property type="molecule type" value="Genomic_DNA"/>
</dbReference>
<protein>
    <submittedName>
        <fullName evidence="1">Uncharacterized protein</fullName>
    </submittedName>
</protein>
<dbReference type="InterPro" id="IPR002110">
    <property type="entry name" value="Ankyrin_rpt"/>
</dbReference>
<dbReference type="SUPFAM" id="SSF48403">
    <property type="entry name" value="Ankyrin repeat"/>
    <property type="match status" value="1"/>
</dbReference>
<dbReference type="Gene3D" id="1.25.40.20">
    <property type="entry name" value="Ankyrin repeat-containing domain"/>
    <property type="match status" value="1"/>
</dbReference>
<accession>A0A6C0DAH9</accession>
<sequence length="376" mass="44086">MDITNKLLKKYFILHQNGKNSFVNDKEKSYDYFKDSLLVLDELKKNHFDNIKKHRELLEESESDCYKYINLTIESSIETEYNKTKVYDNASLLKSIKCGSLDEIKSAKYGQIDFKECISNQTILHHAIKHGDTTFLKYAFKLGARVDLTNSEGYTLLEYACLEEDPNMIEFLGNYGADMKKHLYFRDGTIKYKNKNDSIDISILLKIILSYSNSIDDNYEKMNNQIYNKIKLIKNSIDLNQKINLNDYTYNDMFNCLSLLLNRLPEESSMTYLNIITEELSFILNNKLGCPTNKLEIILVNLVPFIEYPFTISIDWIISLELKFLIIKLIKKNKINSLDIKKELINQLWDKYIKTNIIQEDYLGCLISQWISKIKV</sequence>
<dbReference type="SMART" id="SM00248">
    <property type="entry name" value="ANK"/>
    <property type="match status" value="2"/>
</dbReference>
<evidence type="ECO:0000313" key="1">
    <source>
        <dbReference type="EMBL" id="QHT13507.1"/>
    </source>
</evidence>
<reference evidence="1" key="1">
    <citation type="journal article" date="2020" name="Nature">
        <title>Giant virus diversity and host interactions through global metagenomics.</title>
        <authorList>
            <person name="Schulz F."/>
            <person name="Roux S."/>
            <person name="Paez-Espino D."/>
            <person name="Jungbluth S."/>
            <person name="Walsh D.A."/>
            <person name="Denef V.J."/>
            <person name="McMahon K.D."/>
            <person name="Konstantinidis K.T."/>
            <person name="Eloe-Fadrosh E.A."/>
            <person name="Kyrpides N.C."/>
            <person name="Woyke T."/>
        </authorList>
    </citation>
    <scope>NUCLEOTIDE SEQUENCE</scope>
    <source>
        <strain evidence="1">GVMAG-M-3300023174-131</strain>
    </source>
</reference>
<name>A0A6C0DAH9_9ZZZZ</name>
<dbReference type="AlphaFoldDB" id="A0A6C0DAH9"/>